<keyword evidence="2" id="KW-1185">Reference proteome</keyword>
<dbReference type="Proteomes" id="UP000269721">
    <property type="component" value="Unassembled WGS sequence"/>
</dbReference>
<evidence type="ECO:0000313" key="1">
    <source>
        <dbReference type="EMBL" id="RKO92372.1"/>
    </source>
</evidence>
<dbReference type="EMBL" id="KZ994664">
    <property type="protein sequence ID" value="RKO92372.1"/>
    <property type="molecule type" value="Genomic_DNA"/>
</dbReference>
<feature type="non-terminal residue" evidence="1">
    <location>
        <position position="1"/>
    </location>
</feature>
<proteinExistence type="predicted"/>
<evidence type="ECO:0000313" key="2">
    <source>
        <dbReference type="Proteomes" id="UP000269721"/>
    </source>
</evidence>
<dbReference type="InterPro" id="IPR043502">
    <property type="entry name" value="DNA/RNA_pol_sf"/>
</dbReference>
<gene>
    <name evidence="1" type="ORF">BDK51DRAFT_15568</name>
</gene>
<dbReference type="SUPFAM" id="SSF56672">
    <property type="entry name" value="DNA/RNA polymerases"/>
    <property type="match status" value="1"/>
</dbReference>
<protein>
    <submittedName>
        <fullName evidence="1">Uncharacterized protein</fullName>
    </submittedName>
</protein>
<dbReference type="AlphaFoldDB" id="A0A4P9WJ41"/>
<accession>A0A4P9WJ41</accession>
<reference evidence="2" key="1">
    <citation type="journal article" date="2018" name="Nat. Microbiol.">
        <title>Leveraging single-cell genomics to expand the fungal tree of life.</title>
        <authorList>
            <person name="Ahrendt S.R."/>
            <person name="Quandt C.A."/>
            <person name="Ciobanu D."/>
            <person name="Clum A."/>
            <person name="Salamov A."/>
            <person name="Andreopoulos B."/>
            <person name="Cheng J.F."/>
            <person name="Woyke T."/>
            <person name="Pelin A."/>
            <person name="Henrissat B."/>
            <person name="Reynolds N.K."/>
            <person name="Benny G.L."/>
            <person name="Smith M.E."/>
            <person name="James T.Y."/>
            <person name="Grigoriev I.V."/>
        </authorList>
    </citation>
    <scope>NUCLEOTIDE SEQUENCE [LARGE SCALE GENOMIC DNA]</scope>
</reference>
<organism evidence="1 2">
    <name type="scientific">Blyttiomyces helicus</name>
    <dbReference type="NCBI Taxonomy" id="388810"/>
    <lineage>
        <taxon>Eukaryota</taxon>
        <taxon>Fungi</taxon>
        <taxon>Fungi incertae sedis</taxon>
        <taxon>Chytridiomycota</taxon>
        <taxon>Chytridiomycota incertae sedis</taxon>
        <taxon>Chytridiomycetes</taxon>
        <taxon>Chytridiomycetes incertae sedis</taxon>
        <taxon>Blyttiomyces</taxon>
    </lineage>
</organism>
<sequence length="64" mass="6862">FLGCAVSSYGISTDWAEVIAVASCVPPCCKLDIVEVLGVIQFYPSSIDKFPDIAHPITCLTGNW</sequence>
<dbReference type="OrthoDB" id="3341476at2759"/>
<name>A0A4P9WJ41_9FUNG</name>